<name>A0A6A5G9U0_CAERE</name>
<dbReference type="GeneID" id="78776683"/>
<sequence>MHLEQFQINKQHEMHIEHIAEELDPIYRLLPLQNVEFGKTDKDKESDKNEDESNCMRPADCELLNEESNECCDERNSKEEHQKTIHWIDQKFNFFSLSSCNNNSLKRGPPIAAAIAIFGNPCFTTAMSATMSPIQLLHAIIVSPNNSIDNPVTTPIIVTTLTISFEVACDLLTATRKDLVKMIIAKTIVVTKMLVPNKSPSARSAFGFGVVRTEEIELKTSGAPFPKAKKVTPAMDSLIFR</sequence>
<reference evidence="1 2" key="1">
    <citation type="submission" date="2019-12" db="EMBL/GenBank/DDBJ databases">
        <title>Chromosome-level assembly of the Caenorhabditis remanei genome.</title>
        <authorList>
            <person name="Teterina A.A."/>
            <person name="Willis J.H."/>
            <person name="Phillips P.C."/>
        </authorList>
    </citation>
    <scope>NUCLEOTIDE SEQUENCE [LARGE SCALE GENOMIC DNA]</scope>
    <source>
        <strain evidence="1 2">PX506</strain>
        <tissue evidence="1">Whole organism</tissue>
    </source>
</reference>
<accession>A0A6A5G9U0</accession>
<dbReference type="Proteomes" id="UP000483820">
    <property type="component" value="Chromosome V"/>
</dbReference>
<dbReference type="CTD" id="78776683"/>
<evidence type="ECO:0000313" key="2">
    <source>
        <dbReference type="Proteomes" id="UP000483820"/>
    </source>
</evidence>
<dbReference type="EMBL" id="WUAV01000005">
    <property type="protein sequence ID" value="KAF1751898.1"/>
    <property type="molecule type" value="Genomic_DNA"/>
</dbReference>
<comment type="caution">
    <text evidence="1">The sequence shown here is derived from an EMBL/GenBank/DDBJ whole genome shotgun (WGS) entry which is preliminary data.</text>
</comment>
<dbReference type="RefSeq" id="XP_053581475.1">
    <property type="nucleotide sequence ID" value="XM_053732562.1"/>
</dbReference>
<dbReference type="AlphaFoldDB" id="A0A6A5G9U0"/>
<protein>
    <submittedName>
        <fullName evidence="1">Uncharacterized protein</fullName>
    </submittedName>
</protein>
<dbReference type="KEGG" id="crq:GCK72_018452"/>
<organism evidence="1 2">
    <name type="scientific">Caenorhabditis remanei</name>
    <name type="common">Caenorhabditis vulgaris</name>
    <dbReference type="NCBI Taxonomy" id="31234"/>
    <lineage>
        <taxon>Eukaryota</taxon>
        <taxon>Metazoa</taxon>
        <taxon>Ecdysozoa</taxon>
        <taxon>Nematoda</taxon>
        <taxon>Chromadorea</taxon>
        <taxon>Rhabditida</taxon>
        <taxon>Rhabditina</taxon>
        <taxon>Rhabditomorpha</taxon>
        <taxon>Rhabditoidea</taxon>
        <taxon>Rhabditidae</taxon>
        <taxon>Peloderinae</taxon>
        <taxon>Caenorhabditis</taxon>
    </lineage>
</organism>
<proteinExistence type="predicted"/>
<evidence type="ECO:0000313" key="1">
    <source>
        <dbReference type="EMBL" id="KAF1751898.1"/>
    </source>
</evidence>
<gene>
    <name evidence="1" type="ORF">GCK72_018452</name>
</gene>